<dbReference type="Proteomes" id="UP000554482">
    <property type="component" value="Unassembled WGS sequence"/>
</dbReference>
<dbReference type="EMBL" id="JABWDY010022739">
    <property type="protein sequence ID" value="KAF5191499.1"/>
    <property type="molecule type" value="Genomic_DNA"/>
</dbReference>
<evidence type="ECO:0000259" key="1">
    <source>
        <dbReference type="Pfam" id="PF22766"/>
    </source>
</evidence>
<dbReference type="InterPro" id="IPR055148">
    <property type="entry name" value="ZW10_C_2"/>
</dbReference>
<dbReference type="OrthoDB" id="783657at2759"/>
<comment type="caution">
    <text evidence="2">The sequence shown here is derived from an EMBL/GenBank/DDBJ whole genome shotgun (WGS) entry which is preliminary data.</text>
</comment>
<dbReference type="GO" id="GO:0007094">
    <property type="term" value="P:mitotic spindle assembly checkpoint signaling"/>
    <property type="evidence" value="ECO:0007669"/>
    <property type="project" value="TreeGrafter"/>
</dbReference>
<keyword evidence="3" id="KW-1185">Reference proteome</keyword>
<dbReference type="InterPro" id="IPR046362">
    <property type="entry name" value="Zw10/DSL1_C_sf"/>
</dbReference>
<dbReference type="Pfam" id="PF22766">
    <property type="entry name" value="ZW10_C2"/>
    <property type="match status" value="1"/>
</dbReference>
<protein>
    <submittedName>
        <fullName evidence="2">Centromere/kinetochore protein zw10-like protein</fullName>
    </submittedName>
</protein>
<gene>
    <name evidence="2" type="ORF">FRX31_018912</name>
</gene>
<evidence type="ECO:0000313" key="3">
    <source>
        <dbReference type="Proteomes" id="UP000554482"/>
    </source>
</evidence>
<dbReference type="PANTHER" id="PTHR12205">
    <property type="entry name" value="CENTROMERE/KINETOCHORE PROTEIN ZW10"/>
    <property type="match status" value="1"/>
</dbReference>
<reference evidence="2 3" key="1">
    <citation type="submission" date="2020-06" db="EMBL/GenBank/DDBJ databases">
        <title>Transcriptomic and genomic resources for Thalictrum thalictroides and T. hernandezii: Facilitating candidate gene discovery in an emerging model plant lineage.</title>
        <authorList>
            <person name="Arias T."/>
            <person name="Riano-Pachon D.M."/>
            <person name="Di Stilio V.S."/>
        </authorList>
    </citation>
    <scope>NUCLEOTIDE SEQUENCE [LARGE SCALE GENOMIC DNA]</scope>
    <source>
        <strain evidence="3">cv. WT478/WT964</strain>
        <tissue evidence="2">Leaves</tissue>
    </source>
</reference>
<proteinExistence type="predicted"/>
<dbReference type="AlphaFoldDB" id="A0A7J6W2A7"/>
<organism evidence="2 3">
    <name type="scientific">Thalictrum thalictroides</name>
    <name type="common">Rue-anemone</name>
    <name type="synonym">Anemone thalictroides</name>
    <dbReference type="NCBI Taxonomy" id="46969"/>
    <lineage>
        <taxon>Eukaryota</taxon>
        <taxon>Viridiplantae</taxon>
        <taxon>Streptophyta</taxon>
        <taxon>Embryophyta</taxon>
        <taxon>Tracheophyta</taxon>
        <taxon>Spermatophyta</taxon>
        <taxon>Magnoliopsida</taxon>
        <taxon>Ranunculales</taxon>
        <taxon>Ranunculaceae</taxon>
        <taxon>Thalictroideae</taxon>
        <taxon>Thalictrum</taxon>
    </lineage>
</organism>
<sequence length="96" mass="10888">MCTVLDSVFSRLVEDILLSDDMAAEETLQLQRLIQILLENLSSLFDSLNSIHERVKLQEDVTHIPVDELIPSLSKLRKLAGRISSSFSNMKLSMQE</sequence>
<dbReference type="PANTHER" id="PTHR12205:SF0">
    <property type="entry name" value="CENTROMERE_KINETOCHORE PROTEIN ZW10 HOMOLOG"/>
    <property type="match status" value="1"/>
</dbReference>
<evidence type="ECO:0000313" key="2">
    <source>
        <dbReference type="EMBL" id="KAF5191499.1"/>
    </source>
</evidence>
<dbReference type="GO" id="GO:0005737">
    <property type="term" value="C:cytoplasm"/>
    <property type="evidence" value="ECO:0007669"/>
    <property type="project" value="GOC"/>
</dbReference>
<dbReference type="GO" id="GO:0006888">
    <property type="term" value="P:endoplasmic reticulum to Golgi vesicle-mediated transport"/>
    <property type="evidence" value="ECO:0007669"/>
    <property type="project" value="TreeGrafter"/>
</dbReference>
<dbReference type="Gene3D" id="1.10.357.150">
    <property type="match status" value="1"/>
</dbReference>
<name>A0A7J6W2A7_THATH</name>
<accession>A0A7J6W2A7</accession>
<dbReference type="GO" id="GO:1990423">
    <property type="term" value="C:RZZ complex"/>
    <property type="evidence" value="ECO:0007669"/>
    <property type="project" value="TreeGrafter"/>
</dbReference>
<feature type="domain" description="ZW10 C-terminal helical" evidence="1">
    <location>
        <begin position="1"/>
        <end position="87"/>
    </location>
</feature>